<keyword evidence="5" id="KW-0067">ATP-binding</keyword>
<keyword evidence="4" id="KW-0418">Kinase</keyword>
<evidence type="ECO:0000256" key="4">
    <source>
        <dbReference type="ARBA" id="ARBA00022777"/>
    </source>
</evidence>
<evidence type="ECO:0000256" key="3">
    <source>
        <dbReference type="ARBA" id="ARBA00022741"/>
    </source>
</evidence>
<dbReference type="GO" id="GO:0005524">
    <property type="term" value="F:ATP binding"/>
    <property type="evidence" value="ECO:0007669"/>
    <property type="project" value="UniProtKB-KW"/>
</dbReference>
<evidence type="ECO:0000313" key="8">
    <source>
        <dbReference type="EMBL" id="ART70311.1"/>
    </source>
</evidence>
<dbReference type="Pfam" id="PF02782">
    <property type="entry name" value="FGGY_C"/>
    <property type="match status" value="1"/>
</dbReference>
<proteinExistence type="inferred from homology"/>
<evidence type="ECO:0000256" key="5">
    <source>
        <dbReference type="ARBA" id="ARBA00022840"/>
    </source>
</evidence>
<dbReference type="Proteomes" id="UP000195331">
    <property type="component" value="Chromosome"/>
</dbReference>
<keyword evidence="9" id="KW-1185">Reference proteome</keyword>
<dbReference type="Gene3D" id="3.30.420.40">
    <property type="match status" value="2"/>
</dbReference>
<dbReference type="EMBL" id="CP020809">
    <property type="protein sequence ID" value="ART70311.1"/>
    <property type="molecule type" value="Genomic_DNA"/>
</dbReference>
<protein>
    <recommendedName>
        <fullName evidence="10">Glycerol kinase</fullName>
    </recommendedName>
</protein>
<reference evidence="8 9" key="1">
    <citation type="submission" date="2017-04" db="EMBL/GenBank/DDBJ databases">
        <title>Whole Genome Sequence of 1,4-Dioxane Degrading Bacterium Mycobacterium dioxanotrophicus PH-06.</title>
        <authorList>
            <person name="He Y."/>
        </authorList>
    </citation>
    <scope>NUCLEOTIDE SEQUENCE [LARGE SCALE GENOMIC DNA]</scope>
    <source>
        <strain evidence="8 9">PH-06</strain>
    </source>
</reference>
<dbReference type="SUPFAM" id="SSF53067">
    <property type="entry name" value="Actin-like ATPase domain"/>
    <property type="match status" value="2"/>
</dbReference>
<dbReference type="InterPro" id="IPR043129">
    <property type="entry name" value="ATPase_NBD"/>
</dbReference>
<organism evidence="8 9">
    <name type="scientific">Mycobacterium dioxanotrophicus</name>
    <dbReference type="NCBI Taxonomy" id="482462"/>
    <lineage>
        <taxon>Bacteria</taxon>
        <taxon>Bacillati</taxon>
        <taxon>Actinomycetota</taxon>
        <taxon>Actinomycetes</taxon>
        <taxon>Mycobacteriales</taxon>
        <taxon>Mycobacteriaceae</taxon>
        <taxon>Mycobacterium</taxon>
    </lineage>
</organism>
<dbReference type="Pfam" id="PF00370">
    <property type="entry name" value="FGGY_N"/>
    <property type="match status" value="1"/>
</dbReference>
<dbReference type="GO" id="GO:0005829">
    <property type="term" value="C:cytosol"/>
    <property type="evidence" value="ECO:0007669"/>
    <property type="project" value="TreeGrafter"/>
</dbReference>
<dbReference type="PANTHER" id="PTHR10196:SF69">
    <property type="entry name" value="GLYCEROL KINASE"/>
    <property type="match status" value="1"/>
</dbReference>
<keyword evidence="3" id="KW-0547">Nucleotide-binding</keyword>
<dbReference type="AlphaFoldDB" id="A0A1Y0C546"/>
<sequence>MAAPSSFILAIDQGTSSTKAMLVDSRGAVFRTASVALSQVHPNPGWVEQSAGEIWASITRSVRDCVTDEIAPAVVGVALSVQRETVAMWDTNTGDTIGPILSWQDQRTAAAAARIEDDGHAPYIFDTTGLPLDPMFSALKASWLLDEYDPLRTRAKSGRWRVGTIDAWILSRFGGEPVTEAGNASRTQLLDITTRTWDEALLNIFGVPREALPTVVASTGPFPGVRDLDPLPDGVPVLAVLADSHAALFAHAGWRPGVVKATYGTGSSVMALGPRPAASTGVCSTIAWDVDGTAHALEANIRSTGKTMSWLADLFNVDIDTLWDEATTATSDGVAVVPAFGGLGAPHWDRDATPVIAGLSLGTRRPQLARAAMEAIAFQIDDVVAAFETVTGPLAQLRCDGGMTKSRALMQLQSDVSALPVAISSTANLSAMGAAHLAGLRLGWWTAAQLETGLPGSGESALELAPAITDDDRQARRRAWAEAVARTRARVDPTIEANV</sequence>
<dbReference type="OrthoDB" id="9805576at2"/>
<name>A0A1Y0C546_9MYCO</name>
<evidence type="ECO:0000313" key="9">
    <source>
        <dbReference type="Proteomes" id="UP000195331"/>
    </source>
</evidence>
<comment type="similarity">
    <text evidence="1">Belongs to the FGGY kinase family.</text>
</comment>
<dbReference type="InterPro" id="IPR000577">
    <property type="entry name" value="Carb_kinase_FGGY"/>
</dbReference>
<feature type="domain" description="Carbohydrate kinase FGGY N-terminal" evidence="6">
    <location>
        <begin position="8"/>
        <end position="249"/>
    </location>
</feature>
<dbReference type="KEGG" id="mdx:BTO20_18655"/>
<dbReference type="InterPro" id="IPR018484">
    <property type="entry name" value="FGGY_N"/>
</dbReference>
<feature type="domain" description="Carbohydrate kinase FGGY C-terminal" evidence="7">
    <location>
        <begin position="260"/>
        <end position="439"/>
    </location>
</feature>
<dbReference type="GO" id="GO:0019563">
    <property type="term" value="P:glycerol catabolic process"/>
    <property type="evidence" value="ECO:0007669"/>
    <property type="project" value="TreeGrafter"/>
</dbReference>
<evidence type="ECO:0000259" key="6">
    <source>
        <dbReference type="Pfam" id="PF00370"/>
    </source>
</evidence>
<evidence type="ECO:0000256" key="1">
    <source>
        <dbReference type="ARBA" id="ARBA00009156"/>
    </source>
</evidence>
<evidence type="ECO:0000256" key="2">
    <source>
        <dbReference type="ARBA" id="ARBA00022679"/>
    </source>
</evidence>
<dbReference type="GO" id="GO:0004370">
    <property type="term" value="F:glycerol kinase activity"/>
    <property type="evidence" value="ECO:0007669"/>
    <property type="project" value="TreeGrafter"/>
</dbReference>
<keyword evidence="2" id="KW-0808">Transferase</keyword>
<dbReference type="PANTHER" id="PTHR10196">
    <property type="entry name" value="SUGAR KINASE"/>
    <property type="match status" value="1"/>
</dbReference>
<dbReference type="InterPro" id="IPR018485">
    <property type="entry name" value="FGGY_C"/>
</dbReference>
<dbReference type="PIRSF" id="PIRSF000538">
    <property type="entry name" value="GlpK"/>
    <property type="match status" value="1"/>
</dbReference>
<gene>
    <name evidence="8" type="ORF">BTO20_18655</name>
</gene>
<accession>A0A1Y0C546</accession>
<evidence type="ECO:0008006" key="10">
    <source>
        <dbReference type="Google" id="ProtNLM"/>
    </source>
</evidence>
<dbReference type="RefSeq" id="WP_087077785.1">
    <property type="nucleotide sequence ID" value="NZ_CP020809.1"/>
</dbReference>
<evidence type="ECO:0000259" key="7">
    <source>
        <dbReference type="Pfam" id="PF02782"/>
    </source>
</evidence>